<organism evidence="1 2">
    <name type="scientific">Chlorogloeopsis fritschii PCC 6912</name>
    <dbReference type="NCBI Taxonomy" id="211165"/>
    <lineage>
        <taxon>Bacteria</taxon>
        <taxon>Bacillati</taxon>
        <taxon>Cyanobacteriota</taxon>
        <taxon>Cyanophyceae</taxon>
        <taxon>Nostocales</taxon>
        <taxon>Chlorogloeopsidaceae</taxon>
        <taxon>Chlorogloeopsis</taxon>
    </lineage>
</organism>
<dbReference type="OrthoDB" id="117988at2"/>
<accession>A0A433MYP4</accession>
<dbReference type="Proteomes" id="UP000268857">
    <property type="component" value="Unassembled WGS sequence"/>
</dbReference>
<protein>
    <submittedName>
        <fullName evidence="1">Uncharacterized protein</fullName>
    </submittedName>
</protein>
<dbReference type="EMBL" id="RSCJ01000035">
    <property type="protein sequence ID" value="RUR73489.1"/>
    <property type="molecule type" value="Genomic_DNA"/>
</dbReference>
<keyword evidence="2" id="KW-1185">Reference proteome</keyword>
<dbReference type="AlphaFoldDB" id="A0A433MYP4"/>
<dbReference type="RefSeq" id="WP_016873734.1">
    <property type="nucleotide sequence ID" value="NZ_AJLN01000047.1"/>
</dbReference>
<reference evidence="1 2" key="1">
    <citation type="journal article" date="2019" name="Genome Biol. Evol.">
        <title>Day and night: Metabolic profiles and evolutionary relationships of six axenic non-marine cyanobacteria.</title>
        <authorList>
            <person name="Will S.E."/>
            <person name="Henke P."/>
            <person name="Boedeker C."/>
            <person name="Huang S."/>
            <person name="Brinkmann H."/>
            <person name="Rohde M."/>
            <person name="Jarek M."/>
            <person name="Friedl T."/>
            <person name="Seufert S."/>
            <person name="Schumacher M."/>
            <person name="Overmann J."/>
            <person name="Neumann-Schaal M."/>
            <person name="Petersen J."/>
        </authorList>
    </citation>
    <scope>NUCLEOTIDE SEQUENCE [LARGE SCALE GENOMIC DNA]</scope>
    <source>
        <strain evidence="1 2">PCC 6912</strain>
    </source>
</reference>
<evidence type="ECO:0000313" key="1">
    <source>
        <dbReference type="EMBL" id="RUR73489.1"/>
    </source>
</evidence>
<name>A0A433MYP4_CHLFR</name>
<sequence length="60" mass="6942">MNDELSQVQTINEIEDLIAAFNNCSLSRAKWNHAAHLTVALWYFTHEAEQQASDRIRLNL</sequence>
<comment type="caution">
    <text evidence="1">The sequence shown here is derived from an EMBL/GenBank/DDBJ whole genome shotgun (WGS) entry which is preliminary data.</text>
</comment>
<evidence type="ECO:0000313" key="2">
    <source>
        <dbReference type="Proteomes" id="UP000268857"/>
    </source>
</evidence>
<proteinExistence type="predicted"/>
<gene>
    <name evidence="1" type="ORF">PCC6912_56600</name>
</gene>